<dbReference type="PaxDb" id="6945-B7QC13"/>
<dbReference type="HOGENOM" id="CLU_2239537_0_0_1"/>
<dbReference type="EMBL" id="ABJB010691271">
    <property type="status" value="NOT_ANNOTATED_CDS"/>
    <property type="molecule type" value="Genomic_DNA"/>
</dbReference>
<dbReference type="AlphaFoldDB" id="B7QC13"/>
<reference evidence="1 3" key="1">
    <citation type="submission" date="2008-03" db="EMBL/GenBank/DDBJ databases">
        <title>Annotation of Ixodes scapularis.</title>
        <authorList>
            <consortium name="Ixodes scapularis Genome Project Consortium"/>
            <person name="Caler E."/>
            <person name="Hannick L.I."/>
            <person name="Bidwell S."/>
            <person name="Joardar V."/>
            <person name="Thiagarajan M."/>
            <person name="Amedeo P."/>
            <person name="Galinsky K.J."/>
            <person name="Schobel S."/>
            <person name="Inman J."/>
            <person name="Hostetler J."/>
            <person name="Miller J."/>
            <person name="Hammond M."/>
            <person name="Megy K."/>
            <person name="Lawson D."/>
            <person name="Kodira C."/>
            <person name="Sutton G."/>
            <person name="Meyer J."/>
            <person name="Hill C.A."/>
            <person name="Birren B."/>
            <person name="Nene V."/>
            <person name="Collins F."/>
            <person name="Alarcon-Chaidez F."/>
            <person name="Wikel S."/>
            <person name="Strausberg R."/>
        </authorList>
    </citation>
    <scope>NUCLEOTIDE SEQUENCE [LARGE SCALE GENOMIC DNA]</scope>
    <source>
        <strain evidence="3">Wikel</strain>
        <strain evidence="1">Wikel colony</strain>
    </source>
</reference>
<dbReference type="EMBL" id="DS903990">
    <property type="protein sequence ID" value="EEC16385.1"/>
    <property type="molecule type" value="Genomic_DNA"/>
</dbReference>
<name>B7QC13_IXOSC</name>
<dbReference type="Proteomes" id="UP000001555">
    <property type="component" value="Unassembled WGS sequence"/>
</dbReference>
<dbReference type="VEuPathDB" id="VectorBase:ISCW012523"/>
<sequence>MNTRKYGYNKGLFLYPRVRRQSSEGWAPSELIRTKCPPNSSLPNLSTACNYASKSFQTWRHRRTILEQRGSHNGFLSSDVSVETMPRILSSSVQILCFDWNLLSL</sequence>
<dbReference type="VEuPathDB" id="VectorBase:ISCI012523"/>
<evidence type="ECO:0000313" key="3">
    <source>
        <dbReference type="Proteomes" id="UP000001555"/>
    </source>
</evidence>
<dbReference type="EnsemblMetazoa" id="ISCW012523-RA">
    <property type="protein sequence ID" value="ISCW012523-PA"/>
    <property type="gene ID" value="ISCW012523"/>
</dbReference>
<evidence type="ECO:0000313" key="2">
    <source>
        <dbReference type="EnsemblMetazoa" id="ISCW012523-PA"/>
    </source>
</evidence>
<dbReference type="InParanoid" id="B7QC13"/>
<evidence type="ECO:0000313" key="1">
    <source>
        <dbReference type="EMBL" id="EEC16385.1"/>
    </source>
</evidence>
<gene>
    <name evidence="1" type="ORF">IscW_ISCW012523</name>
</gene>
<reference evidence="2" key="2">
    <citation type="submission" date="2020-05" db="UniProtKB">
        <authorList>
            <consortium name="EnsemblMetazoa"/>
        </authorList>
    </citation>
    <scope>IDENTIFICATION</scope>
    <source>
        <strain evidence="2">wikel</strain>
    </source>
</reference>
<keyword evidence="3" id="KW-1185">Reference proteome</keyword>
<proteinExistence type="predicted"/>
<organism>
    <name type="scientific">Ixodes scapularis</name>
    <name type="common">Black-legged tick</name>
    <name type="synonym">Deer tick</name>
    <dbReference type="NCBI Taxonomy" id="6945"/>
    <lineage>
        <taxon>Eukaryota</taxon>
        <taxon>Metazoa</taxon>
        <taxon>Ecdysozoa</taxon>
        <taxon>Arthropoda</taxon>
        <taxon>Chelicerata</taxon>
        <taxon>Arachnida</taxon>
        <taxon>Acari</taxon>
        <taxon>Parasitiformes</taxon>
        <taxon>Ixodida</taxon>
        <taxon>Ixodoidea</taxon>
        <taxon>Ixodidae</taxon>
        <taxon>Ixodinae</taxon>
        <taxon>Ixodes</taxon>
    </lineage>
</organism>
<accession>B7QC13</accession>
<protein>
    <submittedName>
        <fullName evidence="1 2">Uncharacterized protein</fullName>
    </submittedName>
</protein>